<dbReference type="SMART" id="SM01252">
    <property type="entry name" value="KilA-N"/>
    <property type="match status" value="1"/>
</dbReference>
<dbReference type="InterPro" id="IPR018004">
    <property type="entry name" value="KilA/APSES_HTH"/>
</dbReference>
<evidence type="ECO:0000313" key="3">
    <source>
        <dbReference type="EMBL" id="CCU56257.1"/>
    </source>
</evidence>
<keyword evidence="4" id="KW-1185">Reference proteome</keyword>
<dbReference type="Pfam" id="PF04383">
    <property type="entry name" value="KilA-N"/>
    <property type="match status" value="1"/>
</dbReference>
<proteinExistence type="predicted"/>
<feature type="coiled-coil region" evidence="1">
    <location>
        <begin position="133"/>
        <end position="213"/>
    </location>
</feature>
<sequence length="371" mass="44356">MNSLNDICYEHIKDTFYYGLFGNFKLVIDKNTGCFNATKLCNLGSKRYRNWLSLERSKELIKFIDKNRRLDHSAYFYEINDSNKNHISKQITGQYVPKEIILDISSWISVEFYLKCNDIIINYYNKEFKNLSDQDIQNKVKEIEDNYKNIIDEKDETIKIKDDKIDYLIEQNNKILESHKKLEEKSSNLEIMNRELLDLAKKQNIKLDENKEELTYIKDELEDTNYKLDTLTDTVETVIIPDRNISPSDDKLKHNLAIYKNKDEIRIIRAQNKLSTNKLKNIDTKDIIINEYVPNPIDFINRMKLKCNVINKEIKKNLKNSNKNMNYEELNELYDDSKLFEIKYSHILLNNSKIEDIRELFDELKKEQYNY</sequence>
<gene>
    <name evidence="3" type="ORF">MYSEV_059</name>
</gene>
<dbReference type="RefSeq" id="YP_008003576.1">
    <property type="nucleotide sequence ID" value="NC_021246.1"/>
</dbReference>
<dbReference type="Pfam" id="PF12299">
    <property type="entry name" value="DUF3627"/>
    <property type="match status" value="1"/>
</dbReference>
<dbReference type="GeneID" id="15613681"/>
<evidence type="ECO:0000256" key="1">
    <source>
        <dbReference type="SAM" id="Coils"/>
    </source>
</evidence>
<dbReference type="KEGG" id="vg:15613681"/>
<accession>A0A916KQ37</accession>
<organism evidence="3 4">
    <name type="scientific">Mythimna separata entomopoxvirus 'L'</name>
    <dbReference type="NCBI Taxonomy" id="1293572"/>
    <lineage>
        <taxon>Viruses</taxon>
        <taxon>Varidnaviria</taxon>
        <taxon>Bamfordvirae</taxon>
        <taxon>Nucleocytoviricota</taxon>
        <taxon>Pokkesviricetes</taxon>
        <taxon>Chitovirales</taxon>
        <taxon>Poxviridae</taxon>
        <taxon>Entomopoxvirinae</taxon>
        <taxon>Betaentomopoxvirus</taxon>
        <taxon>Betaentomopoxvirus mseparata</taxon>
        <taxon>Mythimna separata entomopoxvirus</taxon>
    </lineage>
</organism>
<dbReference type="PROSITE" id="PS51301">
    <property type="entry name" value="KILA_N"/>
    <property type="match status" value="1"/>
</dbReference>
<reference evidence="3 4" key="1">
    <citation type="journal article" date="2013" name="J. Virol.">
        <title>New Insights into the Evolution of Entomopoxvirinae from the Complete Genome Sequences of Four Entomopoxviruses Infecting Adoxophyes honmai, Choristoneura biennis, Choristoneura rosaceana, and Mythimna separata.</title>
        <authorList>
            <person name="Theze J."/>
            <person name="Takatsuka J."/>
            <person name="Li Z."/>
            <person name="Gallais J."/>
            <person name="Doucet D."/>
            <person name="Arif B."/>
            <person name="Nakai M."/>
            <person name="Herniou E.A."/>
        </authorList>
    </citation>
    <scope>NUCLEOTIDE SEQUENCE [LARGE SCALE GENOMIC DNA]</scope>
</reference>
<keyword evidence="1" id="KW-0175">Coiled coil</keyword>
<dbReference type="InterPro" id="IPR017880">
    <property type="entry name" value="KilA_N"/>
</dbReference>
<dbReference type="OrthoDB" id="28205at10239"/>
<dbReference type="EMBL" id="HF679134">
    <property type="protein sequence ID" value="CCU56257.1"/>
    <property type="molecule type" value="Genomic_DNA"/>
</dbReference>
<evidence type="ECO:0000259" key="2">
    <source>
        <dbReference type="PROSITE" id="PS51301"/>
    </source>
</evidence>
<feature type="domain" description="KilA-N" evidence="2">
    <location>
        <begin position="15"/>
        <end position="123"/>
    </location>
</feature>
<evidence type="ECO:0000313" key="4">
    <source>
        <dbReference type="Proteomes" id="UP000792671"/>
    </source>
</evidence>
<dbReference type="Proteomes" id="UP000792671">
    <property type="component" value="Genome"/>
</dbReference>
<protein>
    <submittedName>
        <fullName evidence="3">N1R/p28-like protein</fullName>
    </submittedName>
</protein>
<dbReference type="InterPro" id="IPR022549">
    <property type="entry name" value="DUF3627"/>
</dbReference>
<name>A0A916KQ37_9POXV</name>